<organism evidence="2 3">
    <name type="scientific">Mycena indigotica</name>
    <dbReference type="NCBI Taxonomy" id="2126181"/>
    <lineage>
        <taxon>Eukaryota</taxon>
        <taxon>Fungi</taxon>
        <taxon>Dikarya</taxon>
        <taxon>Basidiomycota</taxon>
        <taxon>Agaricomycotina</taxon>
        <taxon>Agaricomycetes</taxon>
        <taxon>Agaricomycetidae</taxon>
        <taxon>Agaricales</taxon>
        <taxon>Marasmiineae</taxon>
        <taxon>Mycenaceae</taxon>
        <taxon>Mycena</taxon>
    </lineage>
</organism>
<feature type="region of interest" description="Disordered" evidence="1">
    <location>
        <begin position="532"/>
        <end position="586"/>
    </location>
</feature>
<name>A0A8H6S1S5_9AGAR</name>
<evidence type="ECO:0000313" key="3">
    <source>
        <dbReference type="Proteomes" id="UP000636479"/>
    </source>
</evidence>
<feature type="compositionally biased region" description="Polar residues" evidence="1">
    <location>
        <begin position="1"/>
        <end position="13"/>
    </location>
</feature>
<proteinExistence type="predicted"/>
<reference evidence="2" key="1">
    <citation type="submission" date="2020-05" db="EMBL/GenBank/DDBJ databases">
        <title>Mycena genomes resolve the evolution of fungal bioluminescence.</title>
        <authorList>
            <person name="Tsai I.J."/>
        </authorList>
    </citation>
    <scope>NUCLEOTIDE SEQUENCE</scope>
    <source>
        <strain evidence="2">171206Taipei</strain>
    </source>
</reference>
<dbReference type="AlphaFoldDB" id="A0A8H6S1S5"/>
<dbReference type="Proteomes" id="UP000636479">
    <property type="component" value="Unassembled WGS sequence"/>
</dbReference>
<feature type="compositionally biased region" description="Basic and acidic residues" evidence="1">
    <location>
        <begin position="576"/>
        <end position="586"/>
    </location>
</feature>
<feature type="region of interest" description="Disordered" evidence="1">
    <location>
        <begin position="1"/>
        <end position="43"/>
    </location>
</feature>
<feature type="region of interest" description="Disordered" evidence="1">
    <location>
        <begin position="293"/>
        <end position="323"/>
    </location>
</feature>
<evidence type="ECO:0000313" key="2">
    <source>
        <dbReference type="EMBL" id="KAF7290277.1"/>
    </source>
</evidence>
<dbReference type="GeneID" id="59352375"/>
<dbReference type="RefSeq" id="XP_037213855.1">
    <property type="nucleotide sequence ID" value="XM_037369859.1"/>
</dbReference>
<feature type="region of interest" description="Disordered" evidence="1">
    <location>
        <begin position="216"/>
        <end position="262"/>
    </location>
</feature>
<feature type="compositionally biased region" description="Basic and acidic residues" evidence="1">
    <location>
        <begin position="14"/>
        <end position="43"/>
    </location>
</feature>
<dbReference type="EMBL" id="JACAZF010000015">
    <property type="protein sequence ID" value="KAF7290277.1"/>
    <property type="molecule type" value="Genomic_DNA"/>
</dbReference>
<feature type="compositionally biased region" description="Basic and acidic residues" evidence="1">
    <location>
        <begin position="247"/>
        <end position="259"/>
    </location>
</feature>
<comment type="caution">
    <text evidence="2">The sequence shown here is derived from an EMBL/GenBank/DDBJ whole genome shotgun (WGS) entry which is preliminary data.</text>
</comment>
<feature type="compositionally biased region" description="Low complexity" evidence="1">
    <location>
        <begin position="225"/>
        <end position="239"/>
    </location>
</feature>
<sequence length="586" mass="65410">MSEIILTQTTQSQKHNEALHRKDAENEARQASVKDRERAVEGRERELDERVLALKERTELIRGEMHMLVAERDLLARERDAAREALQQRDSDVAAANSALYTLLREHEELKKTHRPQCPESNDSLPEGSIREVVEQTSPEAVPPVLKAPSSHPTTNDPLQLHLPALQQLLSPFQQLQALLPHDLRAALTADSEDPTAETHSYSSIMMPLTRPQVSTSVSQIGYTSSESESLSSISPDSEQPALSPFTEHHNELDSKSETRSISLPDDLADVLRESPVDDCSSLAISAPFSAMSNQTQNTVTPGSPDSSSPKMPPPTGSAAGAFRPRVAPLAERKIYLDFMAQFLRPSTRPSFEKNIGRVAGNLNNHRATAMLRSLDKRPSRPPLYLPHRTLWCTKEKLHALCFEPTMVYSQAAGEWSANESVQRLCGTEVDLFVLDESDMYYAGVYFVHDMSALHPPGSILPRDISFTATMRAMGLERLRLGGREPDYELLTEKLAEVFADRRPRTACFGLQCVGFDGELYRTLRDKLRGRERGVRPGRPLVDAAESPVQRPARRASSGYRRRLEDEDGGGDVVSEEAREAKRQRR</sequence>
<keyword evidence="3" id="KW-1185">Reference proteome</keyword>
<gene>
    <name evidence="2" type="ORF">MIND_01341500</name>
</gene>
<accession>A0A8H6S1S5</accession>
<dbReference type="OrthoDB" id="3060478at2759"/>
<evidence type="ECO:0000256" key="1">
    <source>
        <dbReference type="SAM" id="MobiDB-lite"/>
    </source>
</evidence>
<protein>
    <submittedName>
        <fullName evidence="2">Uncharacterized protein</fullName>
    </submittedName>
</protein>